<dbReference type="InterPro" id="IPR035919">
    <property type="entry name" value="EAL_sf"/>
</dbReference>
<evidence type="ECO:0000259" key="3">
    <source>
        <dbReference type="PROSITE" id="PS50883"/>
    </source>
</evidence>
<comment type="caution">
    <text evidence="4">The sequence shown here is derived from an EMBL/GenBank/DDBJ whole genome shotgun (WGS) entry which is preliminary data.</text>
</comment>
<dbReference type="SUPFAM" id="SSF141868">
    <property type="entry name" value="EAL domain-like"/>
    <property type="match status" value="1"/>
</dbReference>
<dbReference type="InterPro" id="IPR011006">
    <property type="entry name" value="CheY-like_superfamily"/>
</dbReference>
<dbReference type="EMBL" id="JXOK01000010">
    <property type="protein sequence ID" value="KIN11863.1"/>
    <property type="molecule type" value="Genomic_DNA"/>
</dbReference>
<keyword evidence="1" id="KW-0597">Phosphoprotein</keyword>
<dbReference type="CDD" id="cd01948">
    <property type="entry name" value="EAL"/>
    <property type="match status" value="1"/>
</dbReference>
<dbReference type="PROSITE" id="PS50110">
    <property type="entry name" value="RESPONSE_REGULATORY"/>
    <property type="match status" value="1"/>
</dbReference>
<evidence type="ECO:0000313" key="4">
    <source>
        <dbReference type="EMBL" id="KIN11863.1"/>
    </source>
</evidence>
<dbReference type="Pfam" id="PF00072">
    <property type="entry name" value="Response_reg"/>
    <property type="match status" value="1"/>
</dbReference>
<gene>
    <name evidence="4" type="ORF">SU60_04930</name>
</gene>
<dbReference type="OrthoDB" id="9812358at2"/>
<dbReference type="CDD" id="cd00156">
    <property type="entry name" value="REC"/>
    <property type="match status" value="1"/>
</dbReference>
<organism evidence="4 5">
    <name type="scientific">Vibrio mytili</name>
    <dbReference type="NCBI Taxonomy" id="50718"/>
    <lineage>
        <taxon>Bacteria</taxon>
        <taxon>Pseudomonadati</taxon>
        <taxon>Pseudomonadota</taxon>
        <taxon>Gammaproteobacteria</taxon>
        <taxon>Vibrionales</taxon>
        <taxon>Vibrionaceae</taxon>
        <taxon>Vibrio</taxon>
    </lineage>
</organism>
<dbReference type="PANTHER" id="PTHR33121:SF70">
    <property type="entry name" value="SIGNALING PROTEIN YKOW"/>
    <property type="match status" value="1"/>
</dbReference>
<dbReference type="AlphaFoldDB" id="A0A0C3EBP3"/>
<evidence type="ECO:0000313" key="5">
    <source>
        <dbReference type="Proteomes" id="UP000031977"/>
    </source>
</evidence>
<dbReference type="InterPro" id="IPR001789">
    <property type="entry name" value="Sig_transdc_resp-reg_receiver"/>
</dbReference>
<feature type="domain" description="Response regulatory" evidence="2">
    <location>
        <begin position="6"/>
        <end position="125"/>
    </location>
</feature>
<evidence type="ECO:0000259" key="2">
    <source>
        <dbReference type="PROSITE" id="PS50110"/>
    </source>
</evidence>
<dbReference type="PROSITE" id="PS50883">
    <property type="entry name" value="EAL"/>
    <property type="match status" value="1"/>
</dbReference>
<keyword evidence="5" id="KW-1185">Reference proteome</keyword>
<dbReference type="PANTHER" id="PTHR33121">
    <property type="entry name" value="CYCLIC DI-GMP PHOSPHODIESTERASE PDEF"/>
    <property type="match status" value="1"/>
</dbReference>
<dbReference type="RefSeq" id="WP_041154589.1">
    <property type="nucleotide sequence ID" value="NZ_CBCRVP010000003.1"/>
</dbReference>
<dbReference type="STRING" id="50718.SU60_04930"/>
<feature type="domain" description="EAL" evidence="3">
    <location>
        <begin position="138"/>
        <end position="380"/>
    </location>
</feature>
<dbReference type="Gene3D" id="3.20.20.450">
    <property type="entry name" value="EAL domain"/>
    <property type="match status" value="1"/>
</dbReference>
<accession>A0A0C3EBP3</accession>
<dbReference type="InterPro" id="IPR050706">
    <property type="entry name" value="Cyclic-di-GMP_PDE-like"/>
</dbReference>
<protein>
    <submittedName>
        <fullName evidence="4">Diguanylate phosphodiesterase</fullName>
    </submittedName>
</protein>
<feature type="modified residue" description="4-aspartylphosphate" evidence="1">
    <location>
        <position position="55"/>
    </location>
</feature>
<evidence type="ECO:0000256" key="1">
    <source>
        <dbReference type="PROSITE-ProRule" id="PRU00169"/>
    </source>
</evidence>
<proteinExistence type="predicted"/>
<dbReference type="GO" id="GO:0071111">
    <property type="term" value="F:cyclic-guanylate-specific phosphodiesterase activity"/>
    <property type="evidence" value="ECO:0007669"/>
    <property type="project" value="InterPro"/>
</dbReference>
<dbReference type="InterPro" id="IPR001633">
    <property type="entry name" value="EAL_dom"/>
</dbReference>
<dbReference type="Pfam" id="PF00563">
    <property type="entry name" value="EAL"/>
    <property type="match status" value="1"/>
</dbReference>
<dbReference type="SMART" id="SM00052">
    <property type="entry name" value="EAL"/>
    <property type="match status" value="1"/>
</dbReference>
<dbReference type="SUPFAM" id="SSF52172">
    <property type="entry name" value="CheY-like"/>
    <property type="match status" value="1"/>
</dbReference>
<reference evidence="4 5" key="1">
    <citation type="submission" date="2015-01" db="EMBL/GenBank/DDBJ databases">
        <title>Draft genome of Vibrio mytili type strain CAIM 528.</title>
        <authorList>
            <person name="Gonzalez-Castillo A."/>
            <person name="Gomez-Gil B."/>
            <person name="Enciso-Ibarra J."/>
        </authorList>
    </citation>
    <scope>NUCLEOTIDE SEQUENCE [LARGE SCALE GENOMIC DNA]</scope>
    <source>
        <strain evidence="4 5">CAIM 528</strain>
    </source>
</reference>
<dbReference type="GO" id="GO:0000160">
    <property type="term" value="P:phosphorelay signal transduction system"/>
    <property type="evidence" value="ECO:0007669"/>
    <property type="project" value="InterPro"/>
</dbReference>
<name>A0A0C3EBP3_9VIBR</name>
<sequence length="380" mass="42465">MNKILNVMVIDDHPLQTTLLSHALRKHGASVMRFNSVDHAITCATAGDIDVIFCDIMMPGKDGIDMMELLHQIEYKGKVVLVSAMELTIISALQAMCAEFSFDVIGKLQKPFKSADIAKIIRQMKQETEGIASSSPAVDIQDQDFLFALGKDQVKNYYQPLVNMKTGETEGYEALARWIHPDFGVLTPYYFLSTVERCQLSSELFEAVFSGVISDMQSHSSISRVSINVDHNNLADRHFATRFLQRCRDFGTDPSRLTIEITERDAFQANAVIYKNLLKLRLNRVTVSIDDFGTGFSSFEKLAQLPFNELKIDRSLVTGVSSDLKKQNIVIAICALAKSLGIKVVAEGIEDEITLRTLRGFGIDLCQGFYFDKPMPLEAI</sequence>
<dbReference type="SMART" id="SM00448">
    <property type="entry name" value="REC"/>
    <property type="match status" value="1"/>
</dbReference>
<dbReference type="Proteomes" id="UP000031977">
    <property type="component" value="Unassembled WGS sequence"/>
</dbReference>
<dbReference type="Gene3D" id="3.40.50.2300">
    <property type="match status" value="1"/>
</dbReference>